<evidence type="ECO:0000313" key="2">
    <source>
        <dbReference type="Proteomes" id="UP001557470"/>
    </source>
</evidence>
<accession>A0ABD0WD06</accession>
<comment type="caution">
    <text evidence="1">The sequence shown here is derived from an EMBL/GenBank/DDBJ whole genome shotgun (WGS) entry which is preliminary data.</text>
</comment>
<evidence type="ECO:0000313" key="1">
    <source>
        <dbReference type="EMBL" id="KAL0963236.1"/>
    </source>
</evidence>
<reference evidence="1 2" key="1">
    <citation type="submission" date="2024-06" db="EMBL/GenBank/DDBJ databases">
        <authorList>
            <person name="Pan Q."/>
            <person name="Wen M."/>
            <person name="Jouanno E."/>
            <person name="Zahm M."/>
            <person name="Klopp C."/>
            <person name="Cabau C."/>
            <person name="Louis A."/>
            <person name="Berthelot C."/>
            <person name="Parey E."/>
            <person name="Roest Crollius H."/>
            <person name="Montfort J."/>
            <person name="Robinson-Rechavi M."/>
            <person name="Bouchez O."/>
            <person name="Lampietro C."/>
            <person name="Lopez Roques C."/>
            <person name="Donnadieu C."/>
            <person name="Postlethwait J."/>
            <person name="Bobe J."/>
            <person name="Verreycken H."/>
            <person name="Guiguen Y."/>
        </authorList>
    </citation>
    <scope>NUCLEOTIDE SEQUENCE [LARGE SCALE GENOMIC DNA]</scope>
    <source>
        <strain evidence="1">Up_M1</strain>
        <tissue evidence="1">Testis</tissue>
    </source>
</reference>
<keyword evidence="2" id="KW-1185">Reference proteome</keyword>
<gene>
    <name evidence="1" type="ORF">UPYG_G00351510</name>
</gene>
<proteinExistence type="predicted"/>
<organism evidence="1 2">
    <name type="scientific">Umbra pygmaea</name>
    <name type="common">Eastern mudminnow</name>
    <dbReference type="NCBI Taxonomy" id="75934"/>
    <lineage>
        <taxon>Eukaryota</taxon>
        <taxon>Metazoa</taxon>
        <taxon>Chordata</taxon>
        <taxon>Craniata</taxon>
        <taxon>Vertebrata</taxon>
        <taxon>Euteleostomi</taxon>
        <taxon>Actinopterygii</taxon>
        <taxon>Neopterygii</taxon>
        <taxon>Teleostei</taxon>
        <taxon>Protacanthopterygii</taxon>
        <taxon>Esociformes</taxon>
        <taxon>Umbridae</taxon>
        <taxon>Umbra</taxon>
    </lineage>
</organism>
<sequence>MFETHITYPQCTSPWVPPRSQTDREAARGYGLLLSCSARSHPEGKAAAGRVGSAGVYCKESSPGIPA</sequence>
<dbReference type="AlphaFoldDB" id="A0ABD0WD06"/>
<dbReference type="EMBL" id="JAGEUA010000011">
    <property type="protein sequence ID" value="KAL0963236.1"/>
    <property type="molecule type" value="Genomic_DNA"/>
</dbReference>
<protein>
    <submittedName>
        <fullName evidence="1">Uncharacterized protein</fullName>
    </submittedName>
</protein>
<name>A0ABD0WD06_UMBPY</name>
<dbReference type="Proteomes" id="UP001557470">
    <property type="component" value="Unassembled WGS sequence"/>
</dbReference>